<evidence type="ECO:0000313" key="1">
    <source>
        <dbReference type="EMBL" id="GBP24972.1"/>
    </source>
</evidence>
<comment type="caution">
    <text evidence="1">The sequence shown here is derived from an EMBL/GenBank/DDBJ whole genome shotgun (WGS) entry which is preliminary data.</text>
</comment>
<keyword evidence="2" id="KW-1185">Reference proteome</keyword>
<reference evidence="1 2" key="1">
    <citation type="journal article" date="2019" name="Commun. Biol.">
        <title>The bagworm genome reveals a unique fibroin gene that provides high tensile strength.</title>
        <authorList>
            <person name="Kono N."/>
            <person name="Nakamura H."/>
            <person name="Ohtoshi R."/>
            <person name="Tomita M."/>
            <person name="Numata K."/>
            <person name="Arakawa K."/>
        </authorList>
    </citation>
    <scope>NUCLEOTIDE SEQUENCE [LARGE SCALE GENOMIC DNA]</scope>
</reference>
<organism evidence="1 2">
    <name type="scientific">Eumeta variegata</name>
    <name type="common">Bagworm moth</name>
    <name type="synonym">Eumeta japonica</name>
    <dbReference type="NCBI Taxonomy" id="151549"/>
    <lineage>
        <taxon>Eukaryota</taxon>
        <taxon>Metazoa</taxon>
        <taxon>Ecdysozoa</taxon>
        <taxon>Arthropoda</taxon>
        <taxon>Hexapoda</taxon>
        <taxon>Insecta</taxon>
        <taxon>Pterygota</taxon>
        <taxon>Neoptera</taxon>
        <taxon>Endopterygota</taxon>
        <taxon>Lepidoptera</taxon>
        <taxon>Glossata</taxon>
        <taxon>Ditrysia</taxon>
        <taxon>Tineoidea</taxon>
        <taxon>Psychidae</taxon>
        <taxon>Oiketicinae</taxon>
        <taxon>Eumeta</taxon>
    </lineage>
</organism>
<dbReference type="Proteomes" id="UP000299102">
    <property type="component" value="Unassembled WGS sequence"/>
</dbReference>
<dbReference type="AlphaFoldDB" id="A0A4C1UG65"/>
<evidence type="ECO:0000313" key="2">
    <source>
        <dbReference type="Proteomes" id="UP000299102"/>
    </source>
</evidence>
<proteinExistence type="predicted"/>
<protein>
    <submittedName>
        <fullName evidence="1">Uncharacterized protein</fullName>
    </submittedName>
</protein>
<sequence>MPEQNRLLSFSPVSSNSKLWPLAESELKAEQGSRTEGGTGVEIDHGTGIRIKSLTENRIKNSTGIRIENEAAIGNEARRIDIMEEGFRSMSMRAKTANGKLDVGARRAGTRPVRPTAELIKGGGALTPRPARRTPDPILMGRAHLIPLSV</sequence>
<name>A0A4C1UG65_EUMVA</name>
<gene>
    <name evidence="1" type="ORF">EVAR_94266_1</name>
</gene>
<accession>A0A4C1UG65</accession>
<dbReference type="EMBL" id="BGZK01000168">
    <property type="protein sequence ID" value="GBP24972.1"/>
    <property type="molecule type" value="Genomic_DNA"/>
</dbReference>